<gene>
    <name evidence="5" type="ORF">GCM10025789_07360</name>
</gene>
<organism evidence="5 6">
    <name type="scientific">Tessaracoccus lubricantis</name>
    <dbReference type="NCBI Taxonomy" id="545543"/>
    <lineage>
        <taxon>Bacteria</taxon>
        <taxon>Bacillati</taxon>
        <taxon>Actinomycetota</taxon>
        <taxon>Actinomycetes</taxon>
        <taxon>Propionibacteriales</taxon>
        <taxon>Propionibacteriaceae</taxon>
        <taxon>Tessaracoccus</taxon>
    </lineage>
</organism>
<keyword evidence="2" id="KW-0732">Signal</keyword>
<dbReference type="Gene3D" id="2.60.40.10">
    <property type="entry name" value="Immunoglobulins"/>
    <property type="match status" value="6"/>
</dbReference>
<proteinExistence type="predicted"/>
<protein>
    <recommendedName>
        <fullName evidence="7">F5/8 type C domain-containing protein</fullName>
    </recommendedName>
</protein>
<name>A0ABP9F3L6_9ACTN</name>
<feature type="compositionally biased region" description="Pro residues" evidence="1">
    <location>
        <begin position="2079"/>
        <end position="2089"/>
    </location>
</feature>
<dbReference type="InterPro" id="IPR013785">
    <property type="entry name" value="Aldolase_TIM"/>
</dbReference>
<feature type="domain" description="F5/8 type C" evidence="3">
    <location>
        <begin position="1448"/>
        <end position="1640"/>
    </location>
</feature>
<comment type="caution">
    <text evidence="5">The sequence shown here is derived from an EMBL/GenBank/DDBJ whole genome shotgun (WGS) entry which is preliminary data.</text>
</comment>
<sequence>MNSYPTLARVTSVLASLALLASGGYAAPTAQAAPEPIPATLAPLPTYAETSGVAFIGPIPGVANVTAAGDVVTLENGALKVVFDVTGVPDVTTFLNKATGANQAIDQGRLLHSANATTDLGALTWTRTGAPVVSDLAPDAASSRIAQTLPGKQVTVTYTATHANGFAANVTWTAELRQDANYVRQHLKADITAGSVGPSGTAPLNIGLLEVTLPNARTTSPVDGSPVASGINTRETFFTSVEHPMAKTSIGADDVVRQVVPSRRTYSATANSTIEGTVVYGVSNPGQLRRSAQYYVERERAHERRTYLHYQSWYDLKPNAGTVQYPLMVNGENLKKSMELFGRELTTRGAKLDSFWVDDGWDYLRDPAVADETNLKVWSFDPTQYPTGFAPQKAIADSYDASMSVWMSPFGGYDPSASRRRDLNASKPAGEQMERNAAGFSLAGARYGQHFRDVVFDMMDNNGVQGFKFDGIGGGLYQTGVNLNYLADYEAMFELLDDMRAHDQEVFVNATVGTWGSPYWLWYVDSIWRDGGDAILQGSNDWSNTPGSSTDKYMTYRDKEQYRNFTKRNRLFPETSLMNHGLIFSPRPNTQHFDFDTDLSKPEVLADAKRAIKTYFAMGLGLQELYVRSTEVDPTTGSDAKKAGAVEWWDTLADYAKWARENEQLFTSARMIGADPMAGVYGSASWWPKNNGEGVLMLRNPTASAKTFTVNPATAFELPAGQATRYTFTERDGDAAPFTADVFRPYTFELQPFQTLLFEAKASNAAITASTATPPPSDGRLDATIWVATANSQEVNGENGRASNVLDNNRATMWHTQYNPSKTAAPHWLTIDMGEATTFNRVDYVPRTQTNGNGTLGAYQWQTSNDGVNFTTINSGTWDMTNTTKTVNFTEPVTARYLRLYAPTGGYAGFTTAADINVFAPPPGDGAPTAAPTNLPDITATTFNHLLNGNSLTVPAGGHLTVPDAPGGWSFVTITDDAGARTNVGWMKPADGQIAARVLVPLSVTPDAYTVELRSTTGSIIGWAPLTVTEENVPPLVTEIPTTFVERNAAVNIAVHAEDGDALTYSAAGLPVGVTIDPATGLISGSSPAEGVYPVTVTVDDGREGVTTTEFTLNVVVTTKLTPSGWTAQASSQETSGEGPVNGRAATVLDEDPATFWHTAYNPSPASPPHWIQVTSPEVVEMQRFDYTPRQIAGATQVGNGTVTKYEWQVSTDGSTFTTVASGAWPATFATKSVTLDQPVAGKIARLAIIESFTRPDSTGSYGNASGLAVHALSTDVTGPAIAPVGDTFIEFGSAVDITISAEDRNAPITFTATGLPAGATMETSGAIIGTPTEQGLFEVSVTASDPAGNQSTATFTLSVGVAPKLAVENPPASMHWSTDAEITFTTTDILEFSVLSVDVPEGWQVSPSQQWLSPGEGSATVTLRAPQAGTSGTISATVTALDGKSSTVGFTVALTDPSVRTIAGAVAWDSAEPQEGGLASPNGYVTAAVDGNAATFWHTQWSGTNPMHPHHVVIDLGSEQEVASFTYLPRNTSECGGSVAPPICNGQIAGYEIYTGTGSFGTRTEAELRQTSFAEPTDAAYTKVAEGTWAVTDGTAKTVVFDQPVITRYLKLRSLSAVKSPNGTSQPWAHAAELTVAGLKAQTPEVLEDVALGAKLVVTPTTIDPGGSLAISGAGFAAGSSVTVTLGTATQVVTAAADGTIAAVLTVSADQAAGAANLSATDGTTTATVRIQVTGTLEPPTVAVDDVTVELGSAVSVQATATGAEIAYAVSGHPALSISSTGLITGLPNAVGATIVTVTVTDADDQAASDTFTLTVQDTTDPVVAAIADLTVVAGSAVSVQVAATDAQSLTYSLSGNDNLSISAAGLITGTATTVGTSTVTVTVTDASDNVATRQFTLTVKPAAEAPILAAIGDQAVELGASITPVTPAATGTAPITYAVTGLPEGVTYSAATNRISGTPTTVTASPATVTVTATNAVGTDTETFTIAVSDTTKPVLATITDRSVEEGTTLSIQVSATDRQGLTYAVSGNDELSISATGLITGTVTTVGTSSVSVTVTDASGNATIRTFTLTVTSKPSPSPSPSPSVSPSPSTSPSASPSPSTSPKPTRSPSVRPSAKPTTTPAKPKYERTAPYTLPGTHDVNGRQWFTQCEDYSQTVRCRTEIWATVVVIEDGRFMRKSGWSFNNLTYLPYMTRQAWTGNPLGDLGATTDGVFSSAGRQWRTECDTAATGRGACRSYTWTTVYSATAKADGGYTFSQANRWVFNNMVLFGDPSLR</sequence>
<dbReference type="SUPFAM" id="SSF51445">
    <property type="entry name" value="(Trans)glycosidases"/>
    <property type="match status" value="1"/>
</dbReference>
<dbReference type="Gene3D" id="2.60.120.260">
    <property type="entry name" value="Galactose-binding domain-like"/>
    <property type="match status" value="3"/>
</dbReference>
<feature type="domain" description="F5/8 type C" evidence="3">
    <location>
        <begin position="773"/>
        <end position="921"/>
    </location>
</feature>
<feature type="chain" id="PRO_5046848379" description="F5/8 type C domain-containing protein" evidence="2">
    <location>
        <begin position="27"/>
        <end position="2277"/>
    </location>
</feature>
<dbReference type="InterPro" id="IPR015919">
    <property type="entry name" value="Cadherin-like_sf"/>
</dbReference>
<dbReference type="EMBL" id="BAABLV010000012">
    <property type="protein sequence ID" value="GAA4892748.1"/>
    <property type="molecule type" value="Genomic_DNA"/>
</dbReference>
<dbReference type="Proteomes" id="UP001501521">
    <property type="component" value="Unassembled WGS sequence"/>
</dbReference>
<dbReference type="PANTHER" id="PTHR24273">
    <property type="entry name" value="FI04643P-RELATED"/>
    <property type="match status" value="1"/>
</dbReference>
<reference evidence="6" key="1">
    <citation type="journal article" date="2019" name="Int. J. Syst. Evol. Microbiol.">
        <title>The Global Catalogue of Microorganisms (GCM) 10K type strain sequencing project: providing services to taxonomists for standard genome sequencing and annotation.</title>
        <authorList>
            <consortium name="The Broad Institute Genomics Platform"/>
            <consortium name="The Broad Institute Genome Sequencing Center for Infectious Disease"/>
            <person name="Wu L."/>
            <person name="Ma J."/>
        </authorList>
    </citation>
    <scope>NUCLEOTIDE SEQUENCE [LARGE SCALE GENOMIC DNA]</scope>
    <source>
        <strain evidence="6">JCM 19125</strain>
    </source>
</reference>
<dbReference type="InterPro" id="IPR017853">
    <property type="entry name" value="GH"/>
</dbReference>
<feature type="domain" description="F5/8 type C" evidence="3">
    <location>
        <begin position="1108"/>
        <end position="1247"/>
    </location>
</feature>
<dbReference type="Gene3D" id="3.20.20.70">
    <property type="entry name" value="Aldolase class I"/>
    <property type="match status" value="1"/>
</dbReference>
<dbReference type="InterPro" id="IPR002126">
    <property type="entry name" value="Cadherin-like_dom"/>
</dbReference>
<dbReference type="InterPro" id="IPR008979">
    <property type="entry name" value="Galactose-bd-like_sf"/>
</dbReference>
<dbReference type="Pfam" id="PF05345">
    <property type="entry name" value="He_PIG"/>
    <property type="match status" value="6"/>
</dbReference>
<dbReference type="RefSeq" id="WP_345579151.1">
    <property type="nucleotide sequence ID" value="NZ_BAABLV010000012.1"/>
</dbReference>
<dbReference type="SUPFAM" id="SSF49313">
    <property type="entry name" value="Cadherin-like"/>
    <property type="match status" value="6"/>
</dbReference>
<evidence type="ECO:0000313" key="6">
    <source>
        <dbReference type="Proteomes" id="UP001501521"/>
    </source>
</evidence>
<dbReference type="InterPro" id="IPR000421">
    <property type="entry name" value="FA58C"/>
</dbReference>
<dbReference type="PROSITE" id="PS50022">
    <property type="entry name" value="FA58C_3"/>
    <property type="match status" value="3"/>
</dbReference>
<evidence type="ECO:0000313" key="5">
    <source>
        <dbReference type="EMBL" id="GAA4892748.1"/>
    </source>
</evidence>
<feature type="region of interest" description="Disordered" evidence="1">
    <location>
        <begin position="2073"/>
        <end position="2140"/>
    </location>
</feature>
<accession>A0ABP9F3L6</accession>
<dbReference type="PANTHER" id="PTHR24273:SF32">
    <property type="entry name" value="HYALIN"/>
    <property type="match status" value="1"/>
</dbReference>
<dbReference type="InterPro" id="IPR006644">
    <property type="entry name" value="Cadg"/>
</dbReference>
<feature type="signal peptide" evidence="2">
    <location>
        <begin position="1"/>
        <end position="26"/>
    </location>
</feature>
<dbReference type="SMART" id="SM00736">
    <property type="entry name" value="CADG"/>
    <property type="match status" value="4"/>
</dbReference>
<dbReference type="PROSITE" id="PS50268">
    <property type="entry name" value="CADHERIN_2"/>
    <property type="match status" value="1"/>
</dbReference>
<dbReference type="InterPro" id="IPR013783">
    <property type="entry name" value="Ig-like_fold"/>
</dbReference>
<dbReference type="Pfam" id="PF00754">
    <property type="entry name" value="F5_F8_type_C"/>
    <property type="match status" value="3"/>
</dbReference>
<evidence type="ECO:0008006" key="7">
    <source>
        <dbReference type="Google" id="ProtNLM"/>
    </source>
</evidence>
<feature type="compositionally biased region" description="Low complexity" evidence="1">
    <location>
        <begin position="2090"/>
        <end position="2126"/>
    </location>
</feature>
<evidence type="ECO:0000256" key="1">
    <source>
        <dbReference type="SAM" id="MobiDB-lite"/>
    </source>
</evidence>
<evidence type="ECO:0000259" key="3">
    <source>
        <dbReference type="PROSITE" id="PS50022"/>
    </source>
</evidence>
<feature type="domain" description="Cadherin" evidence="4">
    <location>
        <begin position="1793"/>
        <end position="1910"/>
    </location>
</feature>
<keyword evidence="6" id="KW-1185">Reference proteome</keyword>
<evidence type="ECO:0000259" key="4">
    <source>
        <dbReference type="PROSITE" id="PS50268"/>
    </source>
</evidence>
<evidence type="ECO:0000256" key="2">
    <source>
        <dbReference type="SAM" id="SignalP"/>
    </source>
</evidence>
<dbReference type="SUPFAM" id="SSF49785">
    <property type="entry name" value="Galactose-binding domain-like"/>
    <property type="match status" value="3"/>
</dbReference>